<keyword evidence="7" id="KW-0812">Transmembrane</keyword>
<keyword evidence="3" id="KW-1015">Disulfide bond</keyword>
<protein>
    <submittedName>
        <fullName evidence="10">Uncharacterized protein</fullName>
    </submittedName>
</protein>
<dbReference type="InterPro" id="IPR007110">
    <property type="entry name" value="Ig-like_dom"/>
</dbReference>
<dbReference type="InterPro" id="IPR051275">
    <property type="entry name" value="Cell_adhesion_signaling"/>
</dbReference>
<feature type="region of interest" description="Disordered" evidence="6">
    <location>
        <begin position="649"/>
        <end position="668"/>
    </location>
</feature>
<evidence type="ECO:0000256" key="2">
    <source>
        <dbReference type="ARBA" id="ARBA00023136"/>
    </source>
</evidence>
<evidence type="ECO:0000256" key="3">
    <source>
        <dbReference type="ARBA" id="ARBA00023157"/>
    </source>
</evidence>
<proteinExistence type="predicted"/>
<evidence type="ECO:0000313" key="11">
    <source>
        <dbReference type="Proteomes" id="UP000596742"/>
    </source>
</evidence>
<dbReference type="EMBL" id="UYJE01000393">
    <property type="protein sequence ID" value="VDH92934.1"/>
    <property type="molecule type" value="Genomic_DNA"/>
</dbReference>
<keyword evidence="4" id="KW-0325">Glycoprotein</keyword>
<dbReference type="Pfam" id="PF00041">
    <property type="entry name" value="fn3"/>
    <property type="match status" value="1"/>
</dbReference>
<dbReference type="SMART" id="SM00060">
    <property type="entry name" value="FN3"/>
    <property type="match status" value="1"/>
</dbReference>
<dbReference type="PANTHER" id="PTHR11640">
    <property type="entry name" value="NEPHRIN"/>
    <property type="match status" value="1"/>
</dbReference>
<feature type="domain" description="Fibronectin type-III" evidence="9">
    <location>
        <begin position="494"/>
        <end position="591"/>
    </location>
</feature>
<dbReference type="InterPro" id="IPR036116">
    <property type="entry name" value="FN3_sf"/>
</dbReference>
<dbReference type="Gene3D" id="2.60.40.10">
    <property type="entry name" value="Immunoglobulins"/>
    <property type="match status" value="3"/>
</dbReference>
<dbReference type="OrthoDB" id="6127268at2759"/>
<evidence type="ECO:0000313" key="10">
    <source>
        <dbReference type="EMBL" id="VDH92934.1"/>
    </source>
</evidence>
<sequence>MVLYQVFTAEIGKDVDLSWSIDSTVNIFTFSVFTPSLSVIYEVNADSNSIISNTQSLKYEFNNASMDLRAINIRVLHLNETDAGMYFAKQDTNVYGCCVLVLTANPTKPTLMLSPEHPFANENVTFSCHSTVKQWPAGYRASNLSYTFVGNPRGATENNKLSIHKLTKSDKGKNISCQATDDLGKMSDMSNTVILDPYYGPDKVVLTPEYTAINVTEGTSLGPIICTASCNPECKFKWKLNTTGKFEDFHTDKNHLTVIDIKRNQSGTYRCRVVNQYNKTVFSREDISVNVQYSPKISRFWITDKNEEYGLLNPKNYSFSEEVNLKVTLYIESNPKPQLGLNSSLLKFTPLSYTESSRYYKSNLPLLKCEASGKYTIQAFNGIEYGDTKTVNLIINCKPRNASLESRTIGGKIGTVENIVMGVVSFPAPSVENVFNTGFMSTVQRDEYDYRYKINLTINIKSKDDFGVYGIKVRNQFGWILENITVRPEDKPEAPQNFSVGTTTFRSVNLSWIAGFNGGHSQTFTVQFKTTEDDTWKTEKVNSDKIITGSTVYYTLDQLKPDTSYQVMVVSENKHGKRNTSLEFETKVEPTLSPPSSASVSPLSIGIGSGIAVLVLIIILLVFIIRRKKNSKPESKECNVLYAEVDKEQHKGKQRKPVQKDSDEPANEEYASVVKSKSKKVHYKDFCISEDAIETENNEYAVVDKSNKDYTENESVYANQDDEQLIPHKPLEAQSSGRSTNQDGLTYIEVSFTSNKSDRRPIIGAESKTDYVDIDFTRKADPLPDDSD</sequence>
<comment type="subcellular location">
    <subcellularLocation>
        <location evidence="1">Membrane</location>
        <topology evidence="1">Single-pass type I membrane protein</topology>
    </subcellularLocation>
</comment>
<evidence type="ECO:0000256" key="4">
    <source>
        <dbReference type="ARBA" id="ARBA00023180"/>
    </source>
</evidence>
<dbReference type="InterPro" id="IPR003599">
    <property type="entry name" value="Ig_sub"/>
</dbReference>
<comment type="caution">
    <text evidence="10">The sequence shown here is derived from an EMBL/GenBank/DDBJ whole genome shotgun (WGS) entry which is preliminary data.</text>
</comment>
<keyword evidence="2 7" id="KW-0472">Membrane</keyword>
<evidence type="ECO:0000259" key="8">
    <source>
        <dbReference type="PROSITE" id="PS50835"/>
    </source>
</evidence>
<organism evidence="10 11">
    <name type="scientific">Mytilus galloprovincialis</name>
    <name type="common">Mediterranean mussel</name>
    <dbReference type="NCBI Taxonomy" id="29158"/>
    <lineage>
        <taxon>Eukaryota</taxon>
        <taxon>Metazoa</taxon>
        <taxon>Spiralia</taxon>
        <taxon>Lophotrochozoa</taxon>
        <taxon>Mollusca</taxon>
        <taxon>Bivalvia</taxon>
        <taxon>Autobranchia</taxon>
        <taxon>Pteriomorphia</taxon>
        <taxon>Mytilida</taxon>
        <taxon>Mytiloidea</taxon>
        <taxon>Mytilidae</taxon>
        <taxon>Mytilinae</taxon>
        <taxon>Mytilus</taxon>
    </lineage>
</organism>
<gene>
    <name evidence="10" type="ORF">MGAL_10B050425</name>
</gene>
<dbReference type="SUPFAM" id="SSF48726">
    <property type="entry name" value="Immunoglobulin"/>
    <property type="match status" value="1"/>
</dbReference>
<keyword evidence="5" id="KW-0393">Immunoglobulin domain</keyword>
<evidence type="ECO:0000259" key="9">
    <source>
        <dbReference type="PROSITE" id="PS50853"/>
    </source>
</evidence>
<reference evidence="10" key="1">
    <citation type="submission" date="2018-11" db="EMBL/GenBank/DDBJ databases">
        <authorList>
            <person name="Alioto T."/>
            <person name="Alioto T."/>
        </authorList>
    </citation>
    <scope>NUCLEOTIDE SEQUENCE</scope>
</reference>
<dbReference type="SUPFAM" id="SSF49265">
    <property type="entry name" value="Fibronectin type III"/>
    <property type="match status" value="1"/>
</dbReference>
<dbReference type="PROSITE" id="PS50835">
    <property type="entry name" value="IG_LIKE"/>
    <property type="match status" value="1"/>
</dbReference>
<accession>A0A8B6BMA6</accession>
<keyword evidence="7" id="KW-1133">Transmembrane helix</keyword>
<dbReference type="GO" id="GO:0005911">
    <property type="term" value="C:cell-cell junction"/>
    <property type="evidence" value="ECO:0007669"/>
    <property type="project" value="TreeGrafter"/>
</dbReference>
<dbReference type="GO" id="GO:0050839">
    <property type="term" value="F:cell adhesion molecule binding"/>
    <property type="evidence" value="ECO:0007669"/>
    <property type="project" value="TreeGrafter"/>
</dbReference>
<dbReference type="PROSITE" id="PS50853">
    <property type="entry name" value="FN3"/>
    <property type="match status" value="1"/>
</dbReference>
<name>A0A8B6BMA6_MYTGA</name>
<dbReference type="InterPro" id="IPR013783">
    <property type="entry name" value="Ig-like_fold"/>
</dbReference>
<dbReference type="AlphaFoldDB" id="A0A8B6BMA6"/>
<dbReference type="CDD" id="cd00063">
    <property type="entry name" value="FN3"/>
    <property type="match status" value="1"/>
</dbReference>
<evidence type="ECO:0000256" key="5">
    <source>
        <dbReference type="ARBA" id="ARBA00023319"/>
    </source>
</evidence>
<dbReference type="GO" id="GO:0098609">
    <property type="term" value="P:cell-cell adhesion"/>
    <property type="evidence" value="ECO:0007669"/>
    <property type="project" value="TreeGrafter"/>
</dbReference>
<dbReference type="GO" id="GO:0005886">
    <property type="term" value="C:plasma membrane"/>
    <property type="evidence" value="ECO:0007669"/>
    <property type="project" value="TreeGrafter"/>
</dbReference>
<evidence type="ECO:0000256" key="7">
    <source>
        <dbReference type="SAM" id="Phobius"/>
    </source>
</evidence>
<feature type="domain" description="Ig-like" evidence="8">
    <location>
        <begin position="208"/>
        <end position="288"/>
    </location>
</feature>
<dbReference type="InterPro" id="IPR036179">
    <property type="entry name" value="Ig-like_dom_sf"/>
</dbReference>
<dbReference type="Proteomes" id="UP000596742">
    <property type="component" value="Unassembled WGS sequence"/>
</dbReference>
<dbReference type="SMART" id="SM00409">
    <property type="entry name" value="IG"/>
    <property type="match status" value="2"/>
</dbReference>
<dbReference type="InterPro" id="IPR003961">
    <property type="entry name" value="FN3_dom"/>
</dbReference>
<keyword evidence="11" id="KW-1185">Reference proteome</keyword>
<evidence type="ECO:0000256" key="1">
    <source>
        <dbReference type="ARBA" id="ARBA00004479"/>
    </source>
</evidence>
<evidence type="ECO:0000256" key="6">
    <source>
        <dbReference type="SAM" id="MobiDB-lite"/>
    </source>
</evidence>
<dbReference type="PANTHER" id="PTHR11640:SF31">
    <property type="entry name" value="IRREGULAR CHIASM C-ROUGHEST PROTEIN-RELATED"/>
    <property type="match status" value="1"/>
</dbReference>
<feature type="transmembrane region" description="Helical" evidence="7">
    <location>
        <begin position="603"/>
        <end position="625"/>
    </location>
</feature>